<name>W7BJU6_9LIST</name>
<proteinExistence type="predicted"/>
<evidence type="ECO:0000313" key="1">
    <source>
        <dbReference type="EMBL" id="EUJ27344.1"/>
    </source>
</evidence>
<protein>
    <submittedName>
        <fullName evidence="1">Uncharacterized protein</fullName>
    </submittedName>
</protein>
<sequence length="82" mass="9530">MTELQPICQSCDKKFVKWDEIVIFRGIAYHKDCLHEVPGVSSYFDKSLQQEFLGTGEDADFDGDAYEHFEELEEEAQDYDAE</sequence>
<dbReference type="Proteomes" id="UP000019254">
    <property type="component" value="Unassembled WGS sequence"/>
</dbReference>
<dbReference type="PATRIC" id="fig|1265820.5.peg.2658"/>
<dbReference type="OrthoDB" id="9945323at2"/>
<dbReference type="STRING" id="1265820.PCORN_13482"/>
<accession>W7BJU6</accession>
<keyword evidence="2" id="KW-1185">Reference proteome</keyword>
<reference evidence="1 2" key="1">
    <citation type="journal article" date="2014" name="Int. J. Syst. Evol. Microbiol.">
        <title>Listeria floridensis sp. nov., Listeria aquatica sp. nov., Listeria cornellensis sp. nov., Listeria riparia sp. nov. and Listeria grandensis sp. nov., from agricultural and natural environments.</title>
        <authorList>
            <person name="den Bakker H.C."/>
            <person name="Warchocki S."/>
            <person name="Wright E.M."/>
            <person name="Allred A.F."/>
            <person name="Ahlstrom C."/>
            <person name="Manuel C.S."/>
            <person name="Stasiewicz M.J."/>
            <person name="Burrell A."/>
            <person name="Roof S."/>
            <person name="Strawn L."/>
            <person name="Fortes E.D."/>
            <person name="Nightingale K.K."/>
            <person name="Kephart D."/>
            <person name="Wiedmann M."/>
        </authorList>
    </citation>
    <scope>NUCLEOTIDE SEQUENCE [LARGE SCALE GENOMIC DNA]</scope>
    <source>
        <strain evidence="2">FSL F6-969</strain>
    </source>
</reference>
<evidence type="ECO:0000313" key="2">
    <source>
        <dbReference type="Proteomes" id="UP000019254"/>
    </source>
</evidence>
<dbReference type="RefSeq" id="WP_036080700.1">
    <property type="nucleotide sequence ID" value="NZ_AODE01000026.1"/>
</dbReference>
<dbReference type="EMBL" id="AODE01000026">
    <property type="protein sequence ID" value="EUJ27344.1"/>
    <property type="molecule type" value="Genomic_DNA"/>
</dbReference>
<comment type="caution">
    <text evidence="1">The sequence shown here is derived from an EMBL/GenBank/DDBJ whole genome shotgun (WGS) entry which is preliminary data.</text>
</comment>
<organism evidence="1 2">
    <name type="scientific">Listeria cornellensis FSL F6-0969</name>
    <dbReference type="NCBI Taxonomy" id="1265820"/>
    <lineage>
        <taxon>Bacteria</taxon>
        <taxon>Bacillati</taxon>
        <taxon>Bacillota</taxon>
        <taxon>Bacilli</taxon>
        <taxon>Bacillales</taxon>
        <taxon>Listeriaceae</taxon>
        <taxon>Listeria</taxon>
    </lineage>
</organism>
<dbReference type="AlphaFoldDB" id="W7BJU6"/>
<gene>
    <name evidence="1" type="ORF">PCORN_13482</name>
</gene>